<dbReference type="RefSeq" id="WP_208765565.1">
    <property type="nucleotide sequence ID" value="NZ_RJVJ01000001.1"/>
</dbReference>
<evidence type="ECO:0000256" key="2">
    <source>
        <dbReference type="SAM" id="SignalP"/>
    </source>
</evidence>
<evidence type="ECO:0000313" key="3">
    <source>
        <dbReference type="EMBL" id="ROR46379.1"/>
    </source>
</evidence>
<protein>
    <recommendedName>
        <fullName evidence="5">CHRD domain-containing protein</fullName>
    </recommendedName>
</protein>
<keyword evidence="2" id="KW-0732">Signal</keyword>
<feature type="chain" id="PRO_5034997906" description="CHRD domain-containing protein" evidence="2">
    <location>
        <begin position="27"/>
        <end position="257"/>
    </location>
</feature>
<dbReference type="AlphaFoldDB" id="A0A8G1UNX7"/>
<name>A0A8G1UNX7_9ACTN</name>
<gene>
    <name evidence="3" type="ORF">EDD39_4646</name>
</gene>
<evidence type="ECO:0000313" key="4">
    <source>
        <dbReference type="Proteomes" id="UP000267408"/>
    </source>
</evidence>
<reference evidence="3 4" key="1">
    <citation type="submission" date="2018-11" db="EMBL/GenBank/DDBJ databases">
        <title>Sequencing the genomes of 1000 actinobacteria strains.</title>
        <authorList>
            <person name="Klenk H.-P."/>
        </authorList>
    </citation>
    <scope>NUCLEOTIDE SEQUENCE [LARGE SCALE GENOMIC DNA]</scope>
    <source>
        <strain evidence="3 4">DSM 44780</strain>
    </source>
</reference>
<evidence type="ECO:0008006" key="5">
    <source>
        <dbReference type="Google" id="ProtNLM"/>
    </source>
</evidence>
<evidence type="ECO:0000256" key="1">
    <source>
        <dbReference type="SAM" id="MobiDB-lite"/>
    </source>
</evidence>
<dbReference type="Proteomes" id="UP000267408">
    <property type="component" value="Unassembled WGS sequence"/>
</dbReference>
<proteinExistence type="predicted"/>
<comment type="caution">
    <text evidence="3">The sequence shown here is derived from an EMBL/GenBank/DDBJ whole genome shotgun (WGS) entry which is preliminary data.</text>
</comment>
<feature type="signal peptide" evidence="2">
    <location>
        <begin position="1"/>
        <end position="26"/>
    </location>
</feature>
<accession>A0A8G1UNX7</accession>
<feature type="region of interest" description="Disordered" evidence="1">
    <location>
        <begin position="31"/>
        <end position="52"/>
    </location>
</feature>
<organism evidence="3 4">
    <name type="scientific">Kitasatospora cineracea</name>
    <dbReference type="NCBI Taxonomy" id="88074"/>
    <lineage>
        <taxon>Bacteria</taxon>
        <taxon>Bacillati</taxon>
        <taxon>Actinomycetota</taxon>
        <taxon>Actinomycetes</taxon>
        <taxon>Kitasatosporales</taxon>
        <taxon>Streptomycetaceae</taxon>
        <taxon>Kitasatospora</taxon>
    </lineage>
</organism>
<sequence>MRKAIYCLAAAGTLGLSAGLPATALADSSAGTGYQTSLSPVPTNHVTGSGSATVSLSGDQATVTVDTTGLLAGVPHAMHIHVDGMGTCPTAAAATDLNGHTAISTTDGHPAYGMIGTSLTTSGDTSPNSGLAVDRFPTGSSFHYQRTLTVTDDVAGNIRDGKAVIVVHGIDYDGSGKFTNVLGASDLDPKLPQTATAPALCGALHAMPAGGAATGSGATQHRPDNAGLIAGGSFLLIAAGAGTWVLRRRPPTGADRS</sequence>
<dbReference type="EMBL" id="RJVJ01000001">
    <property type="protein sequence ID" value="ROR46379.1"/>
    <property type="molecule type" value="Genomic_DNA"/>
</dbReference>